<feature type="transmembrane region" description="Helical" evidence="1">
    <location>
        <begin position="52"/>
        <end position="76"/>
    </location>
</feature>
<evidence type="ECO:0000256" key="1">
    <source>
        <dbReference type="SAM" id="Phobius"/>
    </source>
</evidence>
<evidence type="ECO:0000313" key="3">
    <source>
        <dbReference type="Proteomes" id="UP001499954"/>
    </source>
</evidence>
<name>A0ABN2R3D4_9MICO</name>
<keyword evidence="1" id="KW-1133">Transmembrane helix</keyword>
<protein>
    <submittedName>
        <fullName evidence="2">Uncharacterized protein</fullName>
    </submittedName>
</protein>
<proteinExistence type="predicted"/>
<keyword evidence="3" id="KW-1185">Reference proteome</keyword>
<dbReference type="EMBL" id="BAAAMK010000008">
    <property type="protein sequence ID" value="GAA1962541.1"/>
    <property type="molecule type" value="Genomic_DNA"/>
</dbReference>
<organism evidence="2 3">
    <name type="scientific">Agromyces allii</name>
    <dbReference type="NCBI Taxonomy" id="393607"/>
    <lineage>
        <taxon>Bacteria</taxon>
        <taxon>Bacillati</taxon>
        <taxon>Actinomycetota</taxon>
        <taxon>Actinomycetes</taxon>
        <taxon>Micrococcales</taxon>
        <taxon>Microbacteriaceae</taxon>
        <taxon>Agromyces</taxon>
    </lineage>
</organism>
<feature type="transmembrane region" description="Helical" evidence="1">
    <location>
        <begin position="27"/>
        <end position="46"/>
    </location>
</feature>
<evidence type="ECO:0000313" key="2">
    <source>
        <dbReference type="EMBL" id="GAA1962541.1"/>
    </source>
</evidence>
<dbReference type="Proteomes" id="UP001499954">
    <property type="component" value="Unassembled WGS sequence"/>
</dbReference>
<comment type="caution">
    <text evidence="2">The sequence shown here is derived from an EMBL/GenBank/DDBJ whole genome shotgun (WGS) entry which is preliminary data.</text>
</comment>
<reference evidence="2 3" key="1">
    <citation type="journal article" date="2019" name="Int. J. Syst. Evol. Microbiol.">
        <title>The Global Catalogue of Microorganisms (GCM) 10K type strain sequencing project: providing services to taxonomists for standard genome sequencing and annotation.</title>
        <authorList>
            <consortium name="The Broad Institute Genomics Platform"/>
            <consortium name="The Broad Institute Genome Sequencing Center for Infectious Disease"/>
            <person name="Wu L."/>
            <person name="Ma J."/>
        </authorList>
    </citation>
    <scope>NUCLEOTIDE SEQUENCE [LARGE SCALE GENOMIC DNA]</scope>
    <source>
        <strain evidence="2 3">JCM 13584</strain>
    </source>
</reference>
<accession>A0ABN2R3D4</accession>
<gene>
    <name evidence="2" type="ORF">GCM10009717_31690</name>
</gene>
<sequence length="200" mass="20990">MRRPAASNRLLVMTTNRGRARVWLLRYLPLEVCGTIAALLGAWYAYEASGSLAIAALAGSLAESVGYYTLVVVRAVRGHAASARVLRVRGRDGRGRAALVTAGLTLRSVAVEFGPAEIVDSVLVRPALLWAASAALGAHPWAWLVGKLAADAVFYAIAIVSFELGRRVILPAETGASAPAQSPASVDRPIARPLISGAPR</sequence>
<keyword evidence="1" id="KW-0472">Membrane</keyword>
<keyword evidence="1" id="KW-0812">Transmembrane</keyword>